<dbReference type="Gene3D" id="2.60.40.10">
    <property type="entry name" value="Immunoglobulins"/>
    <property type="match status" value="1"/>
</dbReference>
<comment type="caution">
    <text evidence="3">The sequence shown here is derived from an EMBL/GenBank/DDBJ whole genome shotgun (WGS) entry which is preliminary data.</text>
</comment>
<name>A0A9E4N6Q1_9GAMM</name>
<evidence type="ECO:0000313" key="3">
    <source>
        <dbReference type="EMBL" id="MCG7948470.1"/>
    </source>
</evidence>
<feature type="chain" id="PRO_5039661239" evidence="2">
    <location>
        <begin position="28"/>
        <end position="147"/>
    </location>
</feature>
<dbReference type="EMBL" id="JAEPCM010000707">
    <property type="protein sequence ID" value="MCG7948470.1"/>
    <property type="molecule type" value="Genomic_DNA"/>
</dbReference>
<protein>
    <submittedName>
        <fullName evidence="3">Fibronectin type III domain-containing protein</fullName>
    </submittedName>
</protein>
<dbReference type="Proteomes" id="UP000886667">
    <property type="component" value="Unassembled WGS sequence"/>
</dbReference>
<dbReference type="InterPro" id="IPR003961">
    <property type="entry name" value="FN3_dom"/>
</dbReference>
<dbReference type="InterPro" id="IPR036116">
    <property type="entry name" value="FN3_sf"/>
</dbReference>
<gene>
    <name evidence="3" type="ORF">JAZ07_19180</name>
</gene>
<feature type="signal peptide" evidence="2">
    <location>
        <begin position="1"/>
        <end position="27"/>
    </location>
</feature>
<evidence type="ECO:0000313" key="4">
    <source>
        <dbReference type="Proteomes" id="UP000886667"/>
    </source>
</evidence>
<keyword evidence="1" id="KW-0472">Membrane</keyword>
<dbReference type="CDD" id="cd00063">
    <property type="entry name" value="FN3"/>
    <property type="match status" value="1"/>
</dbReference>
<proteinExistence type="predicted"/>
<dbReference type="InterPro" id="IPR013783">
    <property type="entry name" value="Ig-like_fold"/>
</dbReference>
<keyword evidence="2" id="KW-0732">Signal</keyword>
<organism evidence="3 4">
    <name type="scientific">Candidatus Thiodiazotropha taylori</name>
    <dbReference type="NCBI Taxonomy" id="2792791"/>
    <lineage>
        <taxon>Bacteria</taxon>
        <taxon>Pseudomonadati</taxon>
        <taxon>Pseudomonadota</taxon>
        <taxon>Gammaproteobacteria</taxon>
        <taxon>Chromatiales</taxon>
        <taxon>Sedimenticolaceae</taxon>
        <taxon>Candidatus Thiodiazotropha</taxon>
    </lineage>
</organism>
<dbReference type="AlphaFoldDB" id="A0A9E4N6Q1"/>
<evidence type="ECO:0000256" key="2">
    <source>
        <dbReference type="SAM" id="SignalP"/>
    </source>
</evidence>
<reference evidence="3" key="1">
    <citation type="journal article" date="2021" name="Proc. Natl. Acad. Sci. U.S.A.">
        <title>Global biogeography of chemosynthetic symbionts reveals both localized and globally distributed symbiont groups. .</title>
        <authorList>
            <person name="Osvatic J.T."/>
            <person name="Wilkins L.G.E."/>
            <person name="Leibrecht L."/>
            <person name="Leray M."/>
            <person name="Zauner S."/>
            <person name="Polzin J."/>
            <person name="Camacho Y."/>
            <person name="Gros O."/>
            <person name="van Gils J.A."/>
            <person name="Eisen J.A."/>
            <person name="Petersen J.M."/>
            <person name="Yuen B."/>
        </authorList>
    </citation>
    <scope>NUCLEOTIDE SEQUENCE</scope>
    <source>
        <strain evidence="3">MAGclacostrist064TRANS</strain>
    </source>
</reference>
<keyword evidence="1" id="KW-0812">Transmembrane</keyword>
<dbReference type="SUPFAM" id="SSF49265">
    <property type="entry name" value="Fibronectin type III"/>
    <property type="match status" value="1"/>
</dbReference>
<sequence>MQNAGRHLSRWVLICLFLCLFTLSAASAPLLSLAPTLSTDGKATLSWKLPEGASVEVESSLDNRFGNTVSLYQGSDRSTVLTGLSDGSYHFRARIVHQNGAISPWGEPVNLLVEHHSLTKAMSFFAIGAVVFVATLLLIILGARRAQ</sequence>
<evidence type="ECO:0000256" key="1">
    <source>
        <dbReference type="SAM" id="Phobius"/>
    </source>
</evidence>
<keyword evidence="1" id="KW-1133">Transmembrane helix</keyword>
<feature type="transmembrane region" description="Helical" evidence="1">
    <location>
        <begin position="121"/>
        <end position="143"/>
    </location>
</feature>
<accession>A0A9E4N6Q1</accession>